<dbReference type="OrthoDB" id="4745173at2"/>
<dbReference type="InterPro" id="IPR025331">
    <property type="entry name" value="TNT"/>
</dbReference>
<evidence type="ECO:0000259" key="2">
    <source>
        <dbReference type="Pfam" id="PF14021"/>
    </source>
</evidence>
<comment type="caution">
    <text evidence="3">The sequence shown here is derived from an EMBL/GenBank/DDBJ whole genome shotgun (WGS) entry which is preliminary data.</text>
</comment>
<dbReference type="EMBL" id="MAEM01000187">
    <property type="protein sequence ID" value="OBS02435.1"/>
    <property type="molecule type" value="Genomic_DNA"/>
</dbReference>
<reference evidence="3 4" key="1">
    <citation type="submission" date="2016-06" db="EMBL/GenBank/DDBJ databases">
        <authorList>
            <person name="Kjaerup R.B."/>
            <person name="Dalgaard T.S."/>
            <person name="Juul-Madsen H.R."/>
        </authorList>
    </citation>
    <scope>NUCLEOTIDE SEQUENCE [LARGE SCALE GENOMIC DNA]</scope>
    <source>
        <strain evidence="3 4">1245752.6</strain>
    </source>
</reference>
<dbReference type="Proteomes" id="UP000093757">
    <property type="component" value="Unassembled WGS sequence"/>
</dbReference>
<name>A0A1A6BJC9_MYCGO</name>
<dbReference type="AlphaFoldDB" id="A0A1A6BJC9"/>
<dbReference type="GO" id="GO:0050135">
    <property type="term" value="F:NADP+ nucleosidase activity"/>
    <property type="evidence" value="ECO:0007669"/>
    <property type="project" value="InterPro"/>
</dbReference>
<gene>
    <name evidence="3" type="ORF">A9W98_14940</name>
</gene>
<accession>A0A1A6BJC9</accession>
<evidence type="ECO:0000313" key="3">
    <source>
        <dbReference type="EMBL" id="OBS02435.1"/>
    </source>
</evidence>
<feature type="domain" description="TNT" evidence="2">
    <location>
        <begin position="498"/>
        <end position="594"/>
    </location>
</feature>
<dbReference type="Pfam" id="PF14021">
    <property type="entry name" value="TNT"/>
    <property type="match status" value="1"/>
</dbReference>
<evidence type="ECO:0000313" key="4">
    <source>
        <dbReference type="Proteomes" id="UP000093757"/>
    </source>
</evidence>
<evidence type="ECO:0000256" key="1">
    <source>
        <dbReference type="SAM" id="MobiDB-lite"/>
    </source>
</evidence>
<sequence>MPTKSQVLHADPHKVLDLIDGWKTTVATLEQQAETYLAYVKRPGGSYWEGRTAEAAQQRSRQDLEAITHVRDAVDAAAQTIANTVSSKLMPPLANAKQIIENAESHAGVTVNEDLSITYTAPEGTSKETADQNAKTVAVAEAELKAEAATWWAAENEVAGQIRDAQATIGKDLNFAAALYDPRRAMPTSGPAGQLPGPAQAVLPPLPSQPQTAVAPSGLGELLGAEPGSGPPTWQDMLLPTGAPGAGGKPDAPRQPGSLPDLLTQLSRPGAPATRVPIPPQDVEAFKTMARETLRAQGVPPAQIEQQLDAAVARAQALGFGHDNLAPQPHSRGPVPPAPGFAEGFGDRWRATEKMIHNLLGVGERGDPGILESWAGLAKGLAEQFSDPLGMPAAAIRDEVTGLLNSPSPAYYAGGHAADAAMTAPSLLFGGEGAAVRAGLPAEILTEGGAPLAVLRGWDPAGGLSWHDFEARFGTPESRIWPGNDGFPPGYVPQPAHLPGGTIIDRFGSEYGRYLAPDGTPFGDRALMPESVGGDYNRYMVTGKPLPPGWQIVEGPVAPWFGQTPTPGTTQYMIVGPDGVRVNVKELLDRGILDDYGPPLGR</sequence>
<organism evidence="3 4">
    <name type="scientific">Mycobacterium gordonae</name>
    <dbReference type="NCBI Taxonomy" id="1778"/>
    <lineage>
        <taxon>Bacteria</taxon>
        <taxon>Bacillati</taxon>
        <taxon>Actinomycetota</taxon>
        <taxon>Actinomycetes</taxon>
        <taxon>Mycobacteriales</taxon>
        <taxon>Mycobacteriaceae</taxon>
        <taxon>Mycobacterium</taxon>
    </lineage>
</organism>
<protein>
    <recommendedName>
        <fullName evidence="2">TNT domain-containing protein</fullName>
    </recommendedName>
</protein>
<feature type="region of interest" description="Disordered" evidence="1">
    <location>
        <begin position="205"/>
        <end position="278"/>
    </location>
</feature>
<proteinExistence type="predicted"/>
<dbReference type="RefSeq" id="WP_065133387.1">
    <property type="nucleotide sequence ID" value="NZ_MAEM01000187.1"/>
</dbReference>